<organism evidence="15 16">
    <name type="scientific">Congregibacter variabilis</name>
    <dbReference type="NCBI Taxonomy" id="3081200"/>
    <lineage>
        <taxon>Bacteria</taxon>
        <taxon>Pseudomonadati</taxon>
        <taxon>Pseudomonadota</taxon>
        <taxon>Gammaproteobacteria</taxon>
        <taxon>Cellvibrionales</taxon>
        <taxon>Halieaceae</taxon>
        <taxon>Congregibacter</taxon>
    </lineage>
</organism>
<gene>
    <name evidence="15" type="primary">gspD</name>
    <name evidence="15" type="ORF">R0135_16845</name>
</gene>
<evidence type="ECO:0000256" key="6">
    <source>
        <dbReference type="ARBA" id="ARBA00022729"/>
    </source>
</evidence>
<dbReference type="InterPro" id="IPR005644">
    <property type="entry name" value="NolW-like"/>
</dbReference>
<reference evidence="15 16" key="1">
    <citation type="submission" date="2023-10" db="EMBL/GenBank/DDBJ databases">
        <title>Two novel species belonging to the OM43/NOR5 clade.</title>
        <authorList>
            <person name="Park M."/>
        </authorList>
    </citation>
    <scope>NUCLEOTIDE SEQUENCE [LARGE SCALE GENOMIC DNA]</scope>
    <source>
        <strain evidence="15 16">IMCC43200</strain>
    </source>
</reference>
<dbReference type="Gene3D" id="3.55.50.30">
    <property type="match status" value="1"/>
</dbReference>
<proteinExistence type="inferred from homology"/>
<dbReference type="InterPro" id="IPR050810">
    <property type="entry name" value="Bact_Secretion_Sys_Channel"/>
</dbReference>
<dbReference type="EMBL" id="CP136864">
    <property type="protein sequence ID" value="WOJ93431.1"/>
    <property type="molecule type" value="Genomic_DNA"/>
</dbReference>
<keyword evidence="8" id="KW-0472">Membrane</keyword>
<evidence type="ECO:0000256" key="1">
    <source>
        <dbReference type="ARBA" id="ARBA00004442"/>
    </source>
</evidence>
<evidence type="ECO:0000313" key="16">
    <source>
        <dbReference type="Proteomes" id="UP001626537"/>
    </source>
</evidence>
<dbReference type="PANTHER" id="PTHR30332:SF25">
    <property type="entry name" value="SECRETIN XPSD"/>
    <property type="match status" value="1"/>
</dbReference>
<dbReference type="Pfam" id="PF21305">
    <property type="entry name" value="type_II_gspD_N0"/>
    <property type="match status" value="1"/>
</dbReference>
<evidence type="ECO:0000259" key="13">
    <source>
        <dbReference type="Pfam" id="PF03958"/>
    </source>
</evidence>
<dbReference type="Gene3D" id="3.30.1370.120">
    <property type="match status" value="3"/>
</dbReference>
<evidence type="ECO:0000256" key="5">
    <source>
        <dbReference type="ARBA" id="ARBA00022692"/>
    </source>
</evidence>
<evidence type="ECO:0000256" key="2">
    <source>
        <dbReference type="ARBA" id="ARBA00006980"/>
    </source>
</evidence>
<evidence type="ECO:0000256" key="4">
    <source>
        <dbReference type="ARBA" id="ARBA00022452"/>
    </source>
</evidence>
<feature type="region of interest" description="Disordered" evidence="11">
    <location>
        <begin position="345"/>
        <end position="412"/>
    </location>
</feature>
<dbReference type="InterPro" id="IPR013356">
    <property type="entry name" value="T2SS_GspD"/>
</dbReference>
<keyword evidence="3 10" id="KW-0813">Transport</keyword>
<name>A0ABZ0I2M6_9GAMM</name>
<evidence type="ECO:0000256" key="3">
    <source>
        <dbReference type="ARBA" id="ARBA00022448"/>
    </source>
</evidence>
<feature type="domain" description="NolW-like" evidence="13">
    <location>
        <begin position="241"/>
        <end position="311"/>
    </location>
</feature>
<feature type="domain" description="NolW-like" evidence="13">
    <location>
        <begin position="320"/>
        <end position="475"/>
    </location>
</feature>
<evidence type="ECO:0000256" key="7">
    <source>
        <dbReference type="ARBA" id="ARBA00022927"/>
    </source>
</evidence>
<comment type="subcellular location">
    <subcellularLocation>
        <location evidence="1 10">Cell outer membrane</location>
    </subcellularLocation>
</comment>
<keyword evidence="7" id="KW-0653">Protein transport</keyword>
<keyword evidence="4" id="KW-1134">Transmembrane beta strand</keyword>
<dbReference type="InterPro" id="IPR049371">
    <property type="entry name" value="GspD-like_N0"/>
</dbReference>
<protein>
    <submittedName>
        <fullName evidence="15">Type II secretion system secretin GspD</fullName>
    </submittedName>
</protein>
<dbReference type="Pfam" id="PF00263">
    <property type="entry name" value="Secretin"/>
    <property type="match status" value="1"/>
</dbReference>
<evidence type="ECO:0000256" key="10">
    <source>
        <dbReference type="RuleBase" id="RU004004"/>
    </source>
</evidence>
<feature type="domain" description="Type II/III secretion system secretin-like" evidence="12">
    <location>
        <begin position="544"/>
        <end position="703"/>
    </location>
</feature>
<evidence type="ECO:0000256" key="9">
    <source>
        <dbReference type="ARBA" id="ARBA00023237"/>
    </source>
</evidence>
<dbReference type="InterPro" id="IPR001775">
    <property type="entry name" value="GspD/PilQ"/>
</dbReference>
<dbReference type="Proteomes" id="UP001626537">
    <property type="component" value="Chromosome"/>
</dbReference>
<evidence type="ECO:0000259" key="14">
    <source>
        <dbReference type="Pfam" id="PF21305"/>
    </source>
</evidence>
<dbReference type="InterPro" id="IPR038591">
    <property type="entry name" value="NolW-like_sf"/>
</dbReference>
<keyword evidence="5" id="KW-0812">Transmembrane</keyword>
<accession>A0ABZ0I2M6</accession>
<feature type="compositionally biased region" description="Gly residues" evidence="11">
    <location>
        <begin position="373"/>
        <end position="412"/>
    </location>
</feature>
<evidence type="ECO:0000259" key="12">
    <source>
        <dbReference type="Pfam" id="PF00263"/>
    </source>
</evidence>
<feature type="region of interest" description="Disordered" evidence="11">
    <location>
        <begin position="1"/>
        <end position="29"/>
    </location>
</feature>
<keyword evidence="6" id="KW-0732">Signal</keyword>
<evidence type="ECO:0000256" key="11">
    <source>
        <dbReference type="SAM" id="MobiDB-lite"/>
    </source>
</evidence>
<keyword evidence="16" id="KW-1185">Reference proteome</keyword>
<evidence type="ECO:0000313" key="15">
    <source>
        <dbReference type="EMBL" id="WOJ93431.1"/>
    </source>
</evidence>
<dbReference type="NCBIfam" id="TIGR02517">
    <property type="entry name" value="type_II_gspD"/>
    <property type="match status" value="1"/>
</dbReference>
<dbReference type="Pfam" id="PF03958">
    <property type="entry name" value="Secretin_N"/>
    <property type="match status" value="2"/>
</dbReference>
<dbReference type="RefSeq" id="WP_407348080.1">
    <property type="nucleotide sequence ID" value="NZ_CP136864.1"/>
</dbReference>
<dbReference type="PRINTS" id="PR00811">
    <property type="entry name" value="BCTERIALGSPD"/>
</dbReference>
<dbReference type="InterPro" id="IPR004846">
    <property type="entry name" value="T2SS/T3SS_dom"/>
</dbReference>
<feature type="domain" description="GspD-like N0" evidence="14">
    <location>
        <begin position="79"/>
        <end position="146"/>
    </location>
</feature>
<evidence type="ECO:0000256" key="8">
    <source>
        <dbReference type="ARBA" id="ARBA00023136"/>
    </source>
</evidence>
<dbReference type="PANTHER" id="PTHR30332">
    <property type="entry name" value="PROBABLE GENERAL SECRETION PATHWAY PROTEIN D"/>
    <property type="match status" value="1"/>
</dbReference>
<comment type="similarity">
    <text evidence="2">Belongs to the bacterial secretin family. GSP D subfamily.</text>
</comment>
<sequence length="741" mass="77911">MARSETVLLGEPGKVEGRPEPVAPTVSANGSPLVESAQALADKQADGRAEPVLYRGTDQQVRLPAPQKIIKFLGDDVSLNFEQAPLNEVVHAIVGDILQLDYIVDRPIEGKVTLRTRTPIPREELLVVLESLLKAHDALMIRGDDGRYLITGSQQAMNLRPDVTSVEDIAAGYSTMVIPLQYISAKAMASILEPLADKDAFVRVDDTRALLMMAGTREQLSGWLEIVSTFDVDLLAGMSVGMFPLENSSVDETLTALETLMEAAGGEGGDITGIVRVLPMERLNSILVVTPRAHYLDRVGSWIQRIDVDPDARFEKRLYVYPVQNTTATRLAQLLNSIYSGGAAGSTGARQQSGARSPGDQAAVAPGLSPESIGGGASSGGAGGSSGGSSFGSGSGGSSSMAGGGSANRGAGQGARAAAASMTSVSMGGTGAGMSELADVRVVADEENNALMIYADGKQYGIVKDALKQLDVVATQVIIEASIMEVQLIDELRYGLEWTFKNGLGSSYDGLGTLAAGAAGPAAAAGFSYTVSNSVGDISAVLNALSEESLINVISSPSVMVLDNHTAFISVGDQVPVLQGQTITNGGNSVQNITYRDTGVQLSVRPSVNAGGLVTMDIEQSVIDVGSIDSATGQRAFLDRTINSRVAVRSSESVVLGGLIRENSSLGDSGVPILREIPLFGSLFGTTTTDSRRTELLVIITPRALYNEDELRAVSDEMREQVRFMELVRDPPRSGVITYKK</sequence>
<keyword evidence="9" id="KW-0998">Cell outer membrane</keyword>